<reference evidence="6 7" key="1">
    <citation type="submission" date="2021-09" db="EMBL/GenBank/DDBJ databases">
        <title>Genomic insights and catalytic innovation underlie evolution of tropane alkaloids biosynthesis.</title>
        <authorList>
            <person name="Wang Y.-J."/>
            <person name="Tian T."/>
            <person name="Huang J.-P."/>
            <person name="Huang S.-X."/>
        </authorList>
    </citation>
    <scope>NUCLEOTIDE SEQUENCE [LARGE SCALE GENOMIC DNA]</scope>
    <source>
        <strain evidence="6">KIB-2018</strain>
        <tissue evidence="6">Leaf</tissue>
    </source>
</reference>
<dbReference type="Proteomes" id="UP001159364">
    <property type="component" value="Linkage Group LG04"/>
</dbReference>
<sequence>MSSNIFFFVCNTITLLYTAYIISIHVPKHTNLVVYVHDHFTGPDASAITVAGKKGPNFEILHFGTIAVVDDPVTEGPTLESKEIGRAQGAYINSQLDGKGLYLVFSLVFTEGKFKGSTLEIQGSDIFSTKEREFGVVSGTGFFRFVKGYGLMQTEFMDIPNLRAVIKLSITVKHY</sequence>
<keyword evidence="5" id="KW-1133">Transmembrane helix</keyword>
<comment type="subunit">
    <text evidence="2 4">Homodimer.</text>
</comment>
<dbReference type="Gene3D" id="2.40.480.10">
    <property type="entry name" value="Allene oxide cyclase-like"/>
    <property type="match status" value="1"/>
</dbReference>
<accession>A0AAV8TKG3</accession>
<evidence type="ECO:0000313" key="6">
    <source>
        <dbReference type="EMBL" id="KAJ8767407.1"/>
    </source>
</evidence>
<comment type="subcellular location">
    <subcellularLocation>
        <location evidence="4">Secreted</location>
        <location evidence="4">Extracellular space</location>
        <location evidence="4">Apoplast</location>
    </subcellularLocation>
</comment>
<evidence type="ECO:0000256" key="1">
    <source>
        <dbReference type="ARBA" id="ARBA00010746"/>
    </source>
</evidence>
<keyword evidence="4" id="KW-0052">Apoplast</keyword>
<evidence type="ECO:0000256" key="5">
    <source>
        <dbReference type="SAM" id="Phobius"/>
    </source>
</evidence>
<keyword evidence="7" id="KW-1185">Reference proteome</keyword>
<name>A0AAV8TKG3_9ROSI</name>
<evidence type="ECO:0000256" key="2">
    <source>
        <dbReference type="ARBA" id="ARBA00011738"/>
    </source>
</evidence>
<comment type="caution">
    <text evidence="6">The sequence shown here is derived from an EMBL/GenBank/DDBJ whole genome shotgun (WGS) entry which is preliminary data.</text>
</comment>
<dbReference type="PANTHER" id="PTHR21495">
    <property type="entry name" value="NUCLEOPORIN-RELATED"/>
    <property type="match status" value="1"/>
</dbReference>
<dbReference type="InterPro" id="IPR044859">
    <property type="entry name" value="Allene_oxi_cyc_Dirigent"/>
</dbReference>
<comment type="similarity">
    <text evidence="1 4">Belongs to the plant dirigent protein family.</text>
</comment>
<feature type="transmembrane region" description="Helical" evidence="5">
    <location>
        <begin position="6"/>
        <end position="26"/>
    </location>
</feature>
<evidence type="ECO:0000256" key="4">
    <source>
        <dbReference type="RuleBase" id="RU363099"/>
    </source>
</evidence>
<keyword evidence="5" id="KW-0812">Transmembrane</keyword>
<gene>
    <name evidence="6" type="ORF">K2173_017451</name>
</gene>
<evidence type="ECO:0000313" key="7">
    <source>
        <dbReference type="Proteomes" id="UP001159364"/>
    </source>
</evidence>
<dbReference type="InterPro" id="IPR004265">
    <property type="entry name" value="Dirigent"/>
</dbReference>
<organism evidence="6 7">
    <name type="scientific">Erythroxylum novogranatense</name>
    <dbReference type="NCBI Taxonomy" id="1862640"/>
    <lineage>
        <taxon>Eukaryota</taxon>
        <taxon>Viridiplantae</taxon>
        <taxon>Streptophyta</taxon>
        <taxon>Embryophyta</taxon>
        <taxon>Tracheophyta</taxon>
        <taxon>Spermatophyta</taxon>
        <taxon>Magnoliopsida</taxon>
        <taxon>eudicotyledons</taxon>
        <taxon>Gunneridae</taxon>
        <taxon>Pentapetalae</taxon>
        <taxon>rosids</taxon>
        <taxon>fabids</taxon>
        <taxon>Malpighiales</taxon>
        <taxon>Erythroxylaceae</taxon>
        <taxon>Erythroxylum</taxon>
    </lineage>
</organism>
<dbReference type="EMBL" id="JAIWQS010000004">
    <property type="protein sequence ID" value="KAJ8767407.1"/>
    <property type="molecule type" value="Genomic_DNA"/>
</dbReference>
<dbReference type="GO" id="GO:0048046">
    <property type="term" value="C:apoplast"/>
    <property type="evidence" value="ECO:0007669"/>
    <property type="project" value="UniProtKB-SubCell"/>
</dbReference>
<keyword evidence="3 4" id="KW-0964">Secreted</keyword>
<dbReference type="Pfam" id="PF03018">
    <property type="entry name" value="Dirigent"/>
    <property type="match status" value="1"/>
</dbReference>
<protein>
    <recommendedName>
        <fullName evidence="4">Dirigent protein</fullName>
    </recommendedName>
</protein>
<keyword evidence="5" id="KW-0472">Membrane</keyword>
<proteinExistence type="inferred from homology"/>
<comment type="function">
    <text evidence="4">Dirigent proteins impart stereoselectivity on the phenoxy radical-coupling reaction, yielding optically active lignans from two molecules of coniferyl alcohol in the biosynthesis of lignans, flavonolignans, and alkaloids and thus plays a central role in plant secondary metabolism.</text>
</comment>
<dbReference type="GO" id="GO:0009699">
    <property type="term" value="P:phenylpropanoid biosynthetic process"/>
    <property type="evidence" value="ECO:0007669"/>
    <property type="project" value="UniProtKB-ARBA"/>
</dbReference>
<evidence type="ECO:0000256" key="3">
    <source>
        <dbReference type="ARBA" id="ARBA00022525"/>
    </source>
</evidence>
<dbReference type="AlphaFoldDB" id="A0AAV8TKG3"/>